<dbReference type="EMBL" id="PDNZ01000001">
    <property type="protein sequence ID" value="PWW83059.1"/>
    <property type="molecule type" value="Genomic_DNA"/>
</dbReference>
<gene>
    <name evidence="1" type="ORF">CR164_00405</name>
</gene>
<reference evidence="2" key="1">
    <citation type="submission" date="2017-10" db="EMBL/GenBank/DDBJ databases">
        <authorList>
            <person name="Gaisin V.A."/>
            <person name="Rysina M.S."/>
            <person name="Grouzdev D.S."/>
        </authorList>
    </citation>
    <scope>NUCLEOTIDE SEQUENCE [LARGE SCALE GENOMIC DNA]</scope>
    <source>
        <strain evidence="2">V1</strain>
    </source>
</reference>
<dbReference type="Proteomes" id="UP000246278">
    <property type="component" value="Unassembled WGS sequence"/>
</dbReference>
<comment type="caution">
    <text evidence="1">The sequence shown here is derived from an EMBL/GenBank/DDBJ whole genome shotgun (WGS) entry which is preliminary data.</text>
</comment>
<dbReference type="InterPro" id="IPR038512">
    <property type="entry name" value="GpU-like_sf"/>
</dbReference>
<protein>
    <submittedName>
        <fullName evidence="1">Uncharacterized protein</fullName>
    </submittedName>
</protein>
<name>A0A317T8I7_9CHLB</name>
<dbReference type="Gene3D" id="3.30.70.1700">
    <property type="entry name" value="Phage minor tail protein U"/>
    <property type="match status" value="1"/>
</dbReference>
<proteinExistence type="predicted"/>
<dbReference type="AlphaFoldDB" id="A0A317T8I7"/>
<evidence type="ECO:0000313" key="2">
    <source>
        <dbReference type="Proteomes" id="UP000246278"/>
    </source>
</evidence>
<keyword evidence="2" id="KW-1185">Reference proteome</keyword>
<sequence>MTILTGLTTTGNRVYQSRVHPMTEITMPGICVYCPEEETKEETTNLLTKELSISIDGYVSGSDFDADIDKIQAEVEEALYGDYSSSTERFFNGLALDLNYTSSESEYNEDAQIEHGTIKMVYTVLYTITRGEPEIAL</sequence>
<accession>A0A317T8I7</accession>
<evidence type="ECO:0000313" key="1">
    <source>
        <dbReference type="EMBL" id="PWW83059.1"/>
    </source>
</evidence>
<organism evidence="1 2">
    <name type="scientific">Prosthecochloris marina</name>
    <dbReference type="NCBI Taxonomy" id="2017681"/>
    <lineage>
        <taxon>Bacteria</taxon>
        <taxon>Pseudomonadati</taxon>
        <taxon>Chlorobiota</taxon>
        <taxon>Chlorobiia</taxon>
        <taxon>Chlorobiales</taxon>
        <taxon>Chlorobiaceae</taxon>
        <taxon>Prosthecochloris</taxon>
    </lineage>
</organism>